<keyword evidence="2" id="KW-1185">Reference proteome</keyword>
<comment type="caution">
    <text evidence="1">The sequence shown here is derived from an EMBL/GenBank/DDBJ whole genome shotgun (WGS) entry which is preliminary data.</text>
</comment>
<sequence>MDIFYFCSCFHRLRDVKIHFVPIKISIIRRSTTIKNKSNNFRKCHILSNSTRYTDFINSQIWIRVRAEKSTRFPIKFPRILPSLPFNRDFIAFRDPNITIAGRTGKGGTGKTVNTIQSGRANLGSIPMITTSSSVICFKISCTRSAVKGSISPPSFGRPPSIVSAKRMPPSVTDILCVRTAEYEI</sequence>
<evidence type="ECO:0000313" key="1">
    <source>
        <dbReference type="EMBL" id="KAE9535954.1"/>
    </source>
</evidence>
<gene>
    <name evidence="1" type="ORF">AGLY_007855</name>
</gene>
<dbReference type="AlphaFoldDB" id="A0A6G0TP33"/>
<dbReference type="Proteomes" id="UP000475862">
    <property type="component" value="Unassembled WGS sequence"/>
</dbReference>
<dbReference type="EMBL" id="VYZN01000025">
    <property type="protein sequence ID" value="KAE9535954.1"/>
    <property type="molecule type" value="Genomic_DNA"/>
</dbReference>
<protein>
    <submittedName>
        <fullName evidence="1">Uncharacterized protein</fullName>
    </submittedName>
</protein>
<reference evidence="1 2" key="1">
    <citation type="submission" date="2019-08" db="EMBL/GenBank/DDBJ databases">
        <title>The genome of the soybean aphid Biotype 1, its phylome, world population structure and adaptation to the North American continent.</title>
        <authorList>
            <person name="Giordano R."/>
            <person name="Donthu R.K."/>
            <person name="Hernandez A.G."/>
            <person name="Wright C.L."/>
            <person name="Zimin A.V."/>
        </authorList>
    </citation>
    <scope>NUCLEOTIDE SEQUENCE [LARGE SCALE GENOMIC DNA]</scope>
    <source>
        <tissue evidence="1">Whole aphids</tissue>
    </source>
</reference>
<evidence type="ECO:0000313" key="2">
    <source>
        <dbReference type="Proteomes" id="UP000475862"/>
    </source>
</evidence>
<proteinExistence type="predicted"/>
<accession>A0A6G0TP33</accession>
<name>A0A6G0TP33_APHGL</name>
<organism evidence="1 2">
    <name type="scientific">Aphis glycines</name>
    <name type="common">Soybean aphid</name>
    <dbReference type="NCBI Taxonomy" id="307491"/>
    <lineage>
        <taxon>Eukaryota</taxon>
        <taxon>Metazoa</taxon>
        <taxon>Ecdysozoa</taxon>
        <taxon>Arthropoda</taxon>
        <taxon>Hexapoda</taxon>
        <taxon>Insecta</taxon>
        <taxon>Pterygota</taxon>
        <taxon>Neoptera</taxon>
        <taxon>Paraneoptera</taxon>
        <taxon>Hemiptera</taxon>
        <taxon>Sternorrhyncha</taxon>
        <taxon>Aphidomorpha</taxon>
        <taxon>Aphidoidea</taxon>
        <taxon>Aphididae</taxon>
        <taxon>Aphidini</taxon>
        <taxon>Aphis</taxon>
        <taxon>Aphis</taxon>
    </lineage>
</organism>